<evidence type="ECO:0000313" key="4">
    <source>
        <dbReference type="Proteomes" id="UP000242972"/>
    </source>
</evidence>
<feature type="domain" description="HD-GYP" evidence="2">
    <location>
        <begin position="264"/>
        <end position="459"/>
    </location>
</feature>
<feature type="domain" description="HD-GYP" evidence="2">
    <location>
        <begin position="8"/>
        <end position="244"/>
    </location>
</feature>
<feature type="domain" description="HD" evidence="1">
    <location>
        <begin position="286"/>
        <end position="408"/>
    </location>
</feature>
<evidence type="ECO:0000313" key="3">
    <source>
        <dbReference type="EMBL" id="PSR31606.1"/>
    </source>
</evidence>
<dbReference type="Gene3D" id="1.10.3210.10">
    <property type="entry name" value="Hypothetical protein af1432"/>
    <property type="match status" value="3"/>
</dbReference>
<reference evidence="3 4" key="1">
    <citation type="journal article" date="2014" name="BMC Genomics">
        <title>Comparison of environmental and isolate Sulfobacillus genomes reveals diverse carbon, sulfur, nitrogen, and hydrogen metabolisms.</title>
        <authorList>
            <person name="Justice N.B."/>
            <person name="Norman A."/>
            <person name="Brown C.T."/>
            <person name="Singh A."/>
            <person name="Thomas B.C."/>
            <person name="Banfield J.F."/>
        </authorList>
    </citation>
    <scope>NUCLEOTIDE SEQUENCE [LARGE SCALE GENOMIC DNA]</scope>
    <source>
        <strain evidence="3">AMDSBA4</strain>
    </source>
</reference>
<evidence type="ECO:0000259" key="2">
    <source>
        <dbReference type="PROSITE" id="PS51832"/>
    </source>
</evidence>
<organism evidence="3 4">
    <name type="scientific">Sulfobacillus benefaciens</name>
    <dbReference type="NCBI Taxonomy" id="453960"/>
    <lineage>
        <taxon>Bacteria</taxon>
        <taxon>Bacillati</taxon>
        <taxon>Bacillota</taxon>
        <taxon>Clostridia</taxon>
        <taxon>Eubacteriales</taxon>
        <taxon>Clostridiales Family XVII. Incertae Sedis</taxon>
        <taxon>Sulfobacillus</taxon>
    </lineage>
</organism>
<dbReference type="PANTHER" id="PTHR45228:SF5">
    <property type="entry name" value="CYCLIC DI-GMP PHOSPHODIESTERASE VC_1348-RELATED"/>
    <property type="match status" value="1"/>
</dbReference>
<dbReference type="PROSITE" id="PS51832">
    <property type="entry name" value="HD_GYP"/>
    <property type="match status" value="2"/>
</dbReference>
<dbReference type="AlphaFoldDB" id="A0A2T2XAX8"/>
<dbReference type="PANTHER" id="PTHR45228">
    <property type="entry name" value="CYCLIC DI-GMP PHOSPHODIESTERASE TM_0186-RELATED"/>
    <property type="match status" value="1"/>
</dbReference>
<dbReference type="InterPro" id="IPR003607">
    <property type="entry name" value="HD/PDEase_dom"/>
</dbReference>
<gene>
    <name evidence="3" type="ORF">C7B46_16700</name>
</gene>
<dbReference type="Proteomes" id="UP000242972">
    <property type="component" value="Unassembled WGS sequence"/>
</dbReference>
<dbReference type="InterPro" id="IPR006674">
    <property type="entry name" value="HD_domain"/>
</dbReference>
<dbReference type="InterPro" id="IPR037522">
    <property type="entry name" value="HD_GYP_dom"/>
</dbReference>
<dbReference type="EMBL" id="PXYW01000061">
    <property type="protein sequence ID" value="PSR31606.1"/>
    <property type="molecule type" value="Genomic_DNA"/>
</dbReference>
<dbReference type="SUPFAM" id="SSF109604">
    <property type="entry name" value="HD-domain/PDEase-like"/>
    <property type="match status" value="2"/>
</dbReference>
<evidence type="ECO:0000259" key="1">
    <source>
        <dbReference type="PROSITE" id="PS51831"/>
    </source>
</evidence>
<accession>A0A2T2XAX8</accession>
<sequence length="461" mass="51185">MEDNEFQENISTAELVASLSRALDLTEGEPMGHAIRACWIGMSVGQALGLPQKERGELYYALLLKDAGCTANAQQVSNWFGTDDRTAKYALKTVNWSNLWQATRYAVGQARPGAPWRQRMQQIVSIGKRGPKAARELVAMRCTRGADIVRQLGWVDVAPQAVLNLDEHWDGSGQPKGLRGHAIPILGRILGLAQTVEIFWNRSGPSAAIEVVCNRRGTWFDPELVDIFLSLADGPGFWEQLSQVESPQAIAQIDPSPTTISLDSMEQLLHIARVFGEVVDAKTSWTAMHSVRTALYASNLAKILGWDERSQQETLLAGFFHDLGKLGVSNLILDKPGPLDAEERQAIERHPELTYHILEPLKPLREIARIAASHHERLDGTGYHHHWSGNQIPAGGRVVAVADVYDALAHARPYRRQLNTDEVLEIMGQEKGAKLWNDAMEALLWGLRETPDLFQLSDPID</sequence>
<dbReference type="PROSITE" id="PS51831">
    <property type="entry name" value="HD"/>
    <property type="match status" value="1"/>
</dbReference>
<dbReference type="InterPro" id="IPR052020">
    <property type="entry name" value="Cyclic_di-GMP/3'3'-cGAMP_PDE"/>
</dbReference>
<dbReference type="GO" id="GO:0016787">
    <property type="term" value="F:hydrolase activity"/>
    <property type="evidence" value="ECO:0007669"/>
    <property type="project" value="UniProtKB-KW"/>
</dbReference>
<dbReference type="Pfam" id="PF13487">
    <property type="entry name" value="HD_5"/>
    <property type="match status" value="2"/>
</dbReference>
<keyword evidence="3" id="KW-0378">Hydrolase</keyword>
<dbReference type="CDD" id="cd00077">
    <property type="entry name" value="HDc"/>
    <property type="match status" value="1"/>
</dbReference>
<protein>
    <submittedName>
        <fullName evidence="3">Phosphohydrolase</fullName>
    </submittedName>
</protein>
<name>A0A2T2XAX8_9FIRM</name>
<comment type="caution">
    <text evidence="3">The sequence shown here is derived from an EMBL/GenBank/DDBJ whole genome shotgun (WGS) entry which is preliminary data.</text>
</comment>
<proteinExistence type="predicted"/>
<dbReference type="SMART" id="SM00471">
    <property type="entry name" value="HDc"/>
    <property type="match status" value="1"/>
</dbReference>